<dbReference type="InterPro" id="IPR006427">
    <property type="entry name" value="Portal_HK97"/>
</dbReference>
<dbReference type="Pfam" id="PF04860">
    <property type="entry name" value="Phage_portal"/>
    <property type="match status" value="1"/>
</dbReference>
<proteinExistence type="predicted"/>
<comment type="caution">
    <text evidence="2">The sequence shown here is derived from an EMBL/GenBank/DDBJ whole genome shotgun (WGS) entry which is preliminary data.</text>
</comment>
<reference evidence="2 3" key="1">
    <citation type="submission" date="2019-08" db="EMBL/GenBank/DDBJ databases">
        <title>In-depth cultivation of the pig gut microbiome towards novel bacterial diversity and tailored functional studies.</title>
        <authorList>
            <person name="Wylensek D."/>
            <person name="Hitch T.C.A."/>
            <person name="Clavel T."/>
        </authorList>
    </citation>
    <scope>NUCLEOTIDE SEQUENCE [LARGE SCALE GENOMIC DNA]</scope>
    <source>
        <strain evidence="2 3">WCA-693-APC-MOT-I</strain>
    </source>
</reference>
<dbReference type="Proteomes" id="UP000482209">
    <property type="component" value="Unassembled WGS sequence"/>
</dbReference>
<organism evidence="2 3">
    <name type="scientific">Velocimicrobium porci</name>
    <dbReference type="NCBI Taxonomy" id="2606634"/>
    <lineage>
        <taxon>Bacteria</taxon>
        <taxon>Bacillati</taxon>
        <taxon>Bacillota</taxon>
        <taxon>Clostridia</taxon>
        <taxon>Lachnospirales</taxon>
        <taxon>Lachnospiraceae</taxon>
        <taxon>Velocimicrobium</taxon>
    </lineage>
</organism>
<dbReference type="RefSeq" id="WP_154517987.1">
    <property type="nucleotide sequence ID" value="NZ_VUMT01000005.1"/>
</dbReference>
<sequence>MLLFHKKEERAEPKEESKEESAFVNALLGNDNLTREKALQIPSVYASVNKIGEIIGTIPIRLYKKEEKEGKQVVNEVKQDNRLYLLNEDTKDTMTGKQFWKAVIEDYFFGKGAYIYINKVGTKVASLHYVREEEVSTTEIMNPIWKDYKILVRGSMYEPYDFIKILRNTKDGAKGISMVEEQSTAFSIAYESMRYENNLVKKGGNKKGFLLSEKNLAQHALDKLKEAWERLYRNNEDNVVILNNGLKFQESSNTSVEMQLNENKESNSKEMSMLFNIPNAIIKGNATKEDNKNFIKYCIKPLTEIISNSLNRDLLTEKEKTEGYYFAFDLKEVSRGDVEERYKAYEIGIKSHFLQPDEVRKKEDLEPLGIDWIELGLDSVLYNPKTKEIYTPNTNAKENLGKTTLKGGENDED</sequence>
<keyword evidence="3" id="KW-1185">Reference proteome</keyword>
<accession>A0A6L5XZ10</accession>
<protein>
    <submittedName>
        <fullName evidence="2">Phage portal protein</fullName>
    </submittedName>
</protein>
<evidence type="ECO:0000313" key="3">
    <source>
        <dbReference type="Proteomes" id="UP000482209"/>
    </source>
</evidence>
<dbReference type="AlphaFoldDB" id="A0A6L5XZ10"/>
<gene>
    <name evidence="2" type="ORF">FYJ58_04675</name>
</gene>
<feature type="region of interest" description="Disordered" evidence="1">
    <location>
        <begin position="391"/>
        <end position="413"/>
    </location>
</feature>
<dbReference type="InterPro" id="IPR006944">
    <property type="entry name" value="Phage/GTA_portal"/>
</dbReference>
<evidence type="ECO:0000256" key="1">
    <source>
        <dbReference type="SAM" id="MobiDB-lite"/>
    </source>
</evidence>
<dbReference type="NCBIfam" id="TIGR01537">
    <property type="entry name" value="portal_HK97"/>
    <property type="match status" value="1"/>
</dbReference>
<evidence type="ECO:0000313" key="2">
    <source>
        <dbReference type="EMBL" id="MSS63173.1"/>
    </source>
</evidence>
<dbReference type="EMBL" id="VUMT01000005">
    <property type="protein sequence ID" value="MSS63173.1"/>
    <property type="molecule type" value="Genomic_DNA"/>
</dbReference>
<name>A0A6L5XZ10_9FIRM</name>